<comment type="similarity">
    <text evidence="4">Belongs to the methyl-accepting chemotaxis (MCP) protein family.</text>
</comment>
<keyword evidence="12" id="KW-1185">Reference proteome</keyword>
<feature type="transmembrane region" description="Helical" evidence="7">
    <location>
        <begin position="147"/>
        <end position="170"/>
    </location>
</feature>
<dbReference type="Pfam" id="PF00015">
    <property type="entry name" value="MCPsignal"/>
    <property type="match status" value="1"/>
</dbReference>
<dbReference type="SMART" id="SM00283">
    <property type="entry name" value="MA"/>
    <property type="match status" value="1"/>
</dbReference>
<dbReference type="EMBL" id="MUZR01000021">
    <property type="protein sequence ID" value="OOC10233.1"/>
    <property type="molecule type" value="Genomic_DNA"/>
</dbReference>
<evidence type="ECO:0000256" key="3">
    <source>
        <dbReference type="ARBA" id="ARBA00023224"/>
    </source>
</evidence>
<dbReference type="InterPro" id="IPR004089">
    <property type="entry name" value="MCPsignal_dom"/>
</dbReference>
<dbReference type="CDD" id="cd00130">
    <property type="entry name" value="PAS"/>
    <property type="match status" value="1"/>
</dbReference>
<dbReference type="InterPro" id="IPR003660">
    <property type="entry name" value="HAMP_dom"/>
</dbReference>
<dbReference type="Proteomes" id="UP000189177">
    <property type="component" value="Unassembled WGS sequence"/>
</dbReference>
<dbReference type="InterPro" id="IPR000014">
    <property type="entry name" value="PAS"/>
</dbReference>
<keyword evidence="3 5" id="KW-0807">Transducer</keyword>
<accession>A0A1V2ZZG6</accession>
<dbReference type="GO" id="GO:0005886">
    <property type="term" value="C:plasma membrane"/>
    <property type="evidence" value="ECO:0007669"/>
    <property type="project" value="UniProtKB-SubCell"/>
</dbReference>
<feature type="compositionally biased region" description="Basic and acidic residues" evidence="6">
    <location>
        <begin position="304"/>
        <end position="315"/>
    </location>
</feature>
<evidence type="ECO:0000259" key="9">
    <source>
        <dbReference type="PROSITE" id="PS50192"/>
    </source>
</evidence>
<dbReference type="Gene3D" id="3.30.450.20">
    <property type="entry name" value="PAS domain"/>
    <property type="match status" value="1"/>
</dbReference>
<evidence type="ECO:0000256" key="1">
    <source>
        <dbReference type="ARBA" id="ARBA00004429"/>
    </source>
</evidence>
<evidence type="ECO:0000256" key="2">
    <source>
        <dbReference type="ARBA" id="ARBA00022519"/>
    </source>
</evidence>
<comment type="subcellular location">
    <subcellularLocation>
        <location evidence="1">Cell inner membrane</location>
        <topology evidence="1">Multi-pass membrane protein</topology>
    </subcellularLocation>
</comment>
<feature type="domain" description="T-SNARE coiled-coil homology" evidence="9">
    <location>
        <begin position="435"/>
        <end position="484"/>
    </location>
</feature>
<feature type="domain" description="Methyl-accepting transducer" evidence="8">
    <location>
        <begin position="248"/>
        <end position="484"/>
    </location>
</feature>
<dbReference type="PROSITE" id="PS50111">
    <property type="entry name" value="CHEMOTAXIS_TRANSDUC_2"/>
    <property type="match status" value="1"/>
</dbReference>
<dbReference type="Gene3D" id="1.10.287.950">
    <property type="entry name" value="Methyl-accepting chemotaxis protein"/>
    <property type="match status" value="1"/>
</dbReference>
<dbReference type="PANTHER" id="PTHR32089:SF112">
    <property type="entry name" value="LYSOZYME-LIKE PROTEIN-RELATED"/>
    <property type="match status" value="1"/>
</dbReference>
<dbReference type="InterPro" id="IPR013655">
    <property type="entry name" value="PAS_fold_3"/>
</dbReference>
<evidence type="ECO:0000256" key="7">
    <source>
        <dbReference type="SAM" id="Phobius"/>
    </source>
</evidence>
<protein>
    <submittedName>
        <fullName evidence="11">Chemotaxis protein</fullName>
    </submittedName>
</protein>
<gene>
    <name evidence="11" type="ORF">B1A74_06960</name>
</gene>
<keyword evidence="7" id="KW-0812">Transmembrane</keyword>
<evidence type="ECO:0000256" key="5">
    <source>
        <dbReference type="PROSITE-ProRule" id="PRU00284"/>
    </source>
</evidence>
<dbReference type="STRING" id="252474.B1A74_06960"/>
<evidence type="ECO:0000259" key="8">
    <source>
        <dbReference type="PROSITE" id="PS50111"/>
    </source>
</evidence>
<name>A0A1V2ZZG6_9GAMM</name>
<dbReference type="PANTHER" id="PTHR32089">
    <property type="entry name" value="METHYL-ACCEPTING CHEMOTAXIS PROTEIN MCPB"/>
    <property type="match status" value="1"/>
</dbReference>
<evidence type="ECO:0000256" key="4">
    <source>
        <dbReference type="ARBA" id="ARBA00029447"/>
    </source>
</evidence>
<keyword evidence="2" id="KW-0997">Cell inner membrane</keyword>
<dbReference type="CDD" id="cd11386">
    <property type="entry name" value="MCP_signal"/>
    <property type="match status" value="1"/>
</dbReference>
<dbReference type="SUPFAM" id="SSF58104">
    <property type="entry name" value="Methyl-accepting chemotaxis protein (MCP) signaling domain"/>
    <property type="match status" value="1"/>
</dbReference>
<reference evidence="11 12" key="1">
    <citation type="submission" date="2017-02" db="EMBL/GenBank/DDBJ databases">
        <title>Genomic diversity within the haloalkaliphilic genus Thioalkalivibrio.</title>
        <authorList>
            <person name="Ahn A.-C."/>
            <person name="Meier-Kolthoff J."/>
            <person name="Overmars L."/>
            <person name="Richter M."/>
            <person name="Woyke T."/>
            <person name="Sorokin D.Y."/>
            <person name="Muyzer G."/>
        </authorList>
    </citation>
    <scope>NUCLEOTIDE SEQUENCE [LARGE SCALE GENOMIC DNA]</scope>
    <source>
        <strain evidence="11 12">HL17</strain>
    </source>
</reference>
<dbReference type="SUPFAM" id="SSF55785">
    <property type="entry name" value="PYP-like sensor domain (PAS domain)"/>
    <property type="match status" value="1"/>
</dbReference>
<dbReference type="GO" id="GO:0006935">
    <property type="term" value="P:chemotaxis"/>
    <property type="evidence" value="ECO:0007669"/>
    <property type="project" value="UniProtKB-ARBA"/>
</dbReference>
<organism evidence="11 12">
    <name type="scientific">Thioalkalivibrio halophilus</name>
    <dbReference type="NCBI Taxonomy" id="252474"/>
    <lineage>
        <taxon>Bacteria</taxon>
        <taxon>Pseudomonadati</taxon>
        <taxon>Pseudomonadota</taxon>
        <taxon>Gammaproteobacteria</taxon>
        <taxon>Chromatiales</taxon>
        <taxon>Ectothiorhodospiraceae</taxon>
        <taxon>Thioalkalivibrio</taxon>
    </lineage>
</organism>
<evidence type="ECO:0000313" key="11">
    <source>
        <dbReference type="EMBL" id="OOC10233.1"/>
    </source>
</evidence>
<feature type="region of interest" description="Disordered" evidence="6">
    <location>
        <begin position="296"/>
        <end position="315"/>
    </location>
</feature>
<evidence type="ECO:0000259" key="10">
    <source>
        <dbReference type="PROSITE" id="PS50885"/>
    </source>
</evidence>
<evidence type="ECO:0000256" key="6">
    <source>
        <dbReference type="SAM" id="MobiDB-lite"/>
    </source>
</evidence>
<feature type="transmembrane region" description="Helical" evidence="7">
    <location>
        <begin position="176"/>
        <end position="197"/>
    </location>
</feature>
<dbReference type="PROSITE" id="PS50192">
    <property type="entry name" value="T_SNARE"/>
    <property type="match status" value="1"/>
</dbReference>
<feature type="domain" description="HAMP" evidence="10">
    <location>
        <begin position="236"/>
        <end position="296"/>
    </location>
</feature>
<keyword evidence="7" id="KW-0472">Membrane</keyword>
<dbReference type="InterPro" id="IPR035965">
    <property type="entry name" value="PAS-like_dom_sf"/>
</dbReference>
<dbReference type="NCBIfam" id="TIGR00229">
    <property type="entry name" value="sensory_box"/>
    <property type="match status" value="1"/>
</dbReference>
<dbReference type="FunFam" id="1.10.287.950:FF:000001">
    <property type="entry name" value="Methyl-accepting chemotaxis sensory transducer"/>
    <property type="match status" value="1"/>
</dbReference>
<keyword evidence="2" id="KW-1003">Cell membrane</keyword>
<dbReference type="InterPro" id="IPR000727">
    <property type="entry name" value="T_SNARE_dom"/>
</dbReference>
<comment type="caution">
    <text evidence="11">The sequence shown here is derived from an EMBL/GenBank/DDBJ whole genome shotgun (WGS) entry which is preliminary data.</text>
</comment>
<dbReference type="OrthoDB" id="9781845at2"/>
<dbReference type="AlphaFoldDB" id="A0A1V2ZZG6"/>
<dbReference type="GO" id="GO:0007165">
    <property type="term" value="P:signal transduction"/>
    <property type="evidence" value="ECO:0007669"/>
    <property type="project" value="UniProtKB-KW"/>
</dbReference>
<dbReference type="PROSITE" id="PS50885">
    <property type="entry name" value="HAMP"/>
    <property type="match status" value="1"/>
</dbReference>
<keyword evidence="7" id="KW-1133">Transmembrane helix</keyword>
<dbReference type="RefSeq" id="WP_077244185.1">
    <property type="nucleotide sequence ID" value="NZ_MUZR01000021.1"/>
</dbReference>
<sequence>MRENLPVTGTEYTLNEGEDLISSTDLKGRIRDANDAFVRVSGFDWEELRGSAHNIVRHPDMPEAAYADMWSTLQSDRAWMGIVKNRRKNGDHYWVDAFVTPAYENGQKVGYESVRRVPSREHVERAEKVYGAMKRGRQFRRHLWDSLLFRLLGVWGLGFALALGVLLAPWGTLVQGLGLALVFALGGVATLGLMQPLQRTMRELRRIFDNPAMETVYCGRRDGSATLELFQRFHEARLFTVLDRIEEQSGAVSDGARTMAGAVEQTAGGVSRQQGEIDQVATAMNEMTSTIQEMAQNSSQAADSAHHAEQETRSGEEVVNATVEAINRMAREVETTAEKLNRLETDAAEIDNILGVIREIAEQTNLLALNAAIEAARAGEHGRGFAVVADEVRRLSQRTDESTVTIRQMIETLQNGSREAVSAMRASQEQAAHGVQQAQSAGESLGRIREAVGRITEMNTQIATAVEEQSSVSEEINRNVTSIHDVAAETGTVAEHAREASADMERLAGELRSLIHRFDTRA</sequence>
<dbReference type="Pfam" id="PF08447">
    <property type="entry name" value="PAS_3"/>
    <property type="match status" value="1"/>
</dbReference>
<proteinExistence type="inferred from homology"/>
<evidence type="ECO:0000313" key="12">
    <source>
        <dbReference type="Proteomes" id="UP000189177"/>
    </source>
</evidence>